<reference evidence="3" key="2">
    <citation type="submission" date="2025-09" db="UniProtKB">
        <authorList>
            <consortium name="Ensembl"/>
        </authorList>
    </citation>
    <scope>IDENTIFICATION</scope>
</reference>
<organism evidence="3 4">
    <name type="scientific">Pelusios castaneus</name>
    <name type="common">West African mud turtle</name>
    <dbReference type="NCBI Taxonomy" id="367368"/>
    <lineage>
        <taxon>Eukaryota</taxon>
        <taxon>Metazoa</taxon>
        <taxon>Chordata</taxon>
        <taxon>Craniata</taxon>
        <taxon>Vertebrata</taxon>
        <taxon>Euteleostomi</taxon>
        <taxon>Archelosauria</taxon>
        <taxon>Testudinata</taxon>
        <taxon>Testudines</taxon>
        <taxon>Pleurodira</taxon>
        <taxon>Pelomedusidae</taxon>
        <taxon>Pelusios</taxon>
    </lineage>
</organism>
<feature type="region of interest" description="Disordered" evidence="1">
    <location>
        <begin position="1152"/>
        <end position="1186"/>
    </location>
</feature>
<dbReference type="Gene3D" id="3.40.50.300">
    <property type="entry name" value="P-loop containing nucleotide triphosphate hydrolases"/>
    <property type="match status" value="2"/>
</dbReference>
<dbReference type="GO" id="GO:0061860">
    <property type="term" value="F:DNA clamp unloader activity"/>
    <property type="evidence" value="ECO:0007669"/>
    <property type="project" value="TreeGrafter"/>
</dbReference>
<feature type="compositionally biased region" description="Polar residues" evidence="1">
    <location>
        <begin position="734"/>
        <end position="750"/>
    </location>
</feature>
<dbReference type="GO" id="GO:0003677">
    <property type="term" value="F:DNA binding"/>
    <property type="evidence" value="ECO:0007669"/>
    <property type="project" value="TreeGrafter"/>
</dbReference>
<feature type="compositionally biased region" description="Polar residues" evidence="1">
    <location>
        <begin position="164"/>
        <end position="175"/>
    </location>
</feature>
<feature type="region of interest" description="Disordered" evidence="1">
    <location>
        <begin position="913"/>
        <end position="955"/>
    </location>
</feature>
<dbReference type="PANTHER" id="PTHR23389:SF21">
    <property type="entry name" value="ATPASE FAMILY AAA DOMAIN-CONTAINING PROTEIN 5"/>
    <property type="match status" value="1"/>
</dbReference>
<feature type="compositionally biased region" description="Polar residues" evidence="1">
    <location>
        <begin position="914"/>
        <end position="923"/>
    </location>
</feature>
<reference evidence="3" key="1">
    <citation type="submission" date="2025-08" db="UniProtKB">
        <authorList>
            <consortium name="Ensembl"/>
        </authorList>
    </citation>
    <scope>IDENTIFICATION</scope>
</reference>
<feature type="compositionally biased region" description="Polar residues" evidence="1">
    <location>
        <begin position="667"/>
        <end position="678"/>
    </location>
</feature>
<name>A0A8C8RBN2_9SAUR</name>
<evidence type="ECO:0000259" key="2">
    <source>
        <dbReference type="SMART" id="SM00382"/>
    </source>
</evidence>
<dbReference type="GO" id="GO:0005634">
    <property type="term" value="C:nucleus"/>
    <property type="evidence" value="ECO:0007669"/>
    <property type="project" value="TreeGrafter"/>
</dbReference>
<dbReference type="Proteomes" id="UP000694393">
    <property type="component" value="Unplaced"/>
</dbReference>
<feature type="region of interest" description="Disordered" evidence="1">
    <location>
        <begin position="973"/>
        <end position="996"/>
    </location>
</feature>
<dbReference type="InterPro" id="IPR003593">
    <property type="entry name" value="AAA+_ATPase"/>
</dbReference>
<evidence type="ECO:0000256" key="1">
    <source>
        <dbReference type="SAM" id="MobiDB-lite"/>
    </source>
</evidence>
<feature type="region of interest" description="Disordered" evidence="1">
    <location>
        <begin position="656"/>
        <end position="678"/>
    </location>
</feature>
<dbReference type="PANTHER" id="PTHR23389">
    <property type="entry name" value="CHROMOSOME TRANSMISSION FIDELITY FACTOR 18"/>
    <property type="match status" value="1"/>
</dbReference>
<feature type="compositionally biased region" description="Basic and acidic residues" evidence="1">
    <location>
        <begin position="437"/>
        <end position="447"/>
    </location>
</feature>
<dbReference type="SMART" id="SM00382">
    <property type="entry name" value="AAA"/>
    <property type="match status" value="1"/>
</dbReference>
<feature type="compositionally biased region" description="Basic and acidic residues" evidence="1">
    <location>
        <begin position="203"/>
        <end position="228"/>
    </location>
</feature>
<feature type="region of interest" description="Disordered" evidence="1">
    <location>
        <begin position="1204"/>
        <end position="1240"/>
    </location>
</feature>
<feature type="domain" description="AAA+ ATPase" evidence="2">
    <location>
        <begin position="1079"/>
        <end position="1303"/>
    </location>
</feature>
<feature type="compositionally biased region" description="Basic and acidic residues" evidence="1">
    <location>
        <begin position="499"/>
        <end position="508"/>
    </location>
</feature>
<sequence length="1760" mass="198640">GSFKFPPCKKLREEDPPIKTITKYFAPLARTVDKVLSPPKSNNILDYFKKTSPNEKTILPTGAGENKVNQSYQLCVDDGKDFKSPLRTSSKSFSNLKRRRKRVNLNSNLKDVKTPENECVIEINSNDSTDTMKPMEECLNTVFIASNSNALLGQNCVEELAAENQPSKNSSNAVTCRTDAKKTGSELNKSKNYLQKSRKRKHKDDTDLSERFSSENQLKEKELKDKKQVTPSKIIESKSTVSNSSLEGNVDKTSQLNDSIVTVSFEDFLKSQGENKMDQIPETRIPTLNNFMVANEADKNSSTSDLENGEESQQLSLRTVTVLAQIHPIPLKSPSLLKEQKVSRKIASIFLKQKGFEVDRECSPSVLEMEQTEQMTQKRKSNVVIEEEELELAVLEAIGPEAAKPKCTVEERHQFMKAFRQPPSDMVKSGVKKMPGKLKEISEKPSKQNEGMEEGEAASNKRHESEILKDFTDKHPHCHAEKSSMSKQRTNMLKKKGKKILETEEKHVPNNSERPGAAHIKENTLNNIGILPRPKQNELRRSLRQKKTESFKTPEKTRISNTVSENVIGDSPLQASTPKSSNRSLRKNNMYKAEVITVPFDAKSPIRMRFTRINTSKKSDKAEAVESEEFTPRNTKMSCTSKNISKAKQLIEKAKAIQHNRSKTNEDTSTPVRRSSRQQALAAKKRLQEDEDSVIILDSSLSSTTTSTQSVEKKQKKLRSLNDVLGKKSRNMKVTKSSHGIGLNKNTSENSQDDEQFKAKREFLMSGLPESLKRHIAKKAAVLEAYAVASCSFQRVVHVQQKDDCCLMWRLISPSCPLLSKLRELSSEVTDVTKLTISLGEFSVINPKPSDNNFSIVRPVFSEILRKSLLDEIKSSNSQFPVRKVFNQCLKKQTEHILFKNKTQVFMKQHETANSELDQISSENQKETKRKRKKPEDHKSKRRKQIDNAETELKSESFKGIATHVSCIDQTDTEKVTHVETSKPQESDVKTIEDTESKLNSEDVLWTEKYQPQDSSELIGNSTEIKKLHSWLKEWKKKADWEEKRNQKSEKDDTDTQQDSLDSMDFKDDKSDSEEENTLCNTVLITGPSGVGKTAAVYACAQELGFKIFEVNASCQRSGRQILSQLKEATQSHQVDKQGVNAQKPCFFNSCSSTKSPKKINSPRKAISPRKPPLSPKGTGLKRSLPPKTLANYFKISSKPESKEEIVKSQKKPKDIQNSAKEKVDIQTKPTNKEVGGEEPNRKNATSLILFEEVDIIFDEDAGFLSAIKTFMSTAKRPVILTTNGDNFLLIYLQVLCLAENLRTDLKDIATLLTTNNCDIRQSVLYLQFWVRSGGGCLKEKGLSLHGSGEIEGTDQITCIENTGSKNDLPQTDMELPKCHTGFIETLLGLKNIFLPSEDLFSFLKHKITTTEEWSKLIQLLTEFQMKKVDFIHSNLEFILPLPVHVLPEPTQNSYLSFKKTSNDMPLDSDYSEKATPVKKSKKMKHRRTTALLDDSDLFDTELNYSAGFITLPSEIVESCLEENADSLKCMVNKKEEQLTTKIPAKKKSSALSSHCLNSLTEFMENMSFLDCCVNTNVRKPKEFCSNEEFNWTNGKIKNGLSDACGTENTDWWSSQSCSELTAVVEALSFNKCSASISQSLETSLNPYKKLGRDQMEEITLPVSKDRNDIYFGQSAGLSIHRKAQKRLEIIKAVFSITTPLSLVNRQASVTEYLPTLRSICRSEKRKEQGKTKRRFLHYLEGIHLEIPKETVSSLSADFP</sequence>
<feature type="compositionally biased region" description="Polar residues" evidence="1">
    <location>
        <begin position="185"/>
        <end position="195"/>
    </location>
</feature>
<proteinExistence type="predicted"/>
<feature type="compositionally biased region" description="Polar residues" evidence="1">
    <location>
        <begin position="237"/>
        <end position="250"/>
    </location>
</feature>
<protein>
    <submittedName>
        <fullName evidence="3">ATPase family AAA domain containing 5</fullName>
    </submittedName>
</protein>
<accession>A0A8C8RBN2</accession>
<feature type="region of interest" description="Disordered" evidence="1">
    <location>
        <begin position="424"/>
        <end position="560"/>
    </location>
</feature>
<feature type="region of interest" description="Disordered" evidence="1">
    <location>
        <begin position="1042"/>
        <end position="1074"/>
    </location>
</feature>
<evidence type="ECO:0000313" key="3">
    <source>
        <dbReference type="Ensembl" id="ENSPCEP00000003041.1"/>
    </source>
</evidence>
<dbReference type="InterPro" id="IPR027417">
    <property type="entry name" value="P-loop_NTPase"/>
</dbReference>
<feature type="compositionally biased region" description="Basic and acidic residues" evidence="1">
    <location>
        <begin position="1042"/>
        <end position="1051"/>
    </location>
</feature>
<dbReference type="InterPro" id="IPR003959">
    <property type="entry name" value="ATPase_AAA_core"/>
</dbReference>
<dbReference type="SUPFAM" id="SSF52540">
    <property type="entry name" value="P-loop containing nucleoside triphosphate hydrolases"/>
    <property type="match status" value="1"/>
</dbReference>
<dbReference type="GO" id="GO:0005524">
    <property type="term" value="F:ATP binding"/>
    <property type="evidence" value="ECO:0007669"/>
    <property type="project" value="InterPro"/>
</dbReference>
<evidence type="ECO:0000313" key="4">
    <source>
        <dbReference type="Proteomes" id="UP000694393"/>
    </source>
</evidence>
<dbReference type="Pfam" id="PF00004">
    <property type="entry name" value="AAA"/>
    <property type="match status" value="1"/>
</dbReference>
<feature type="compositionally biased region" description="Basic and acidic residues" evidence="1">
    <location>
        <begin position="459"/>
        <end position="484"/>
    </location>
</feature>
<keyword evidence="4" id="KW-1185">Reference proteome</keyword>
<feature type="region of interest" description="Disordered" evidence="1">
    <location>
        <begin position="163"/>
        <end position="250"/>
    </location>
</feature>
<feature type="compositionally biased region" description="Basic and acidic residues" evidence="1">
    <location>
        <begin position="934"/>
        <end position="955"/>
    </location>
</feature>
<dbReference type="FunFam" id="3.40.50.300:FF:000846">
    <property type="entry name" value="ATPase family AAA domain-containing protein 5"/>
    <property type="match status" value="1"/>
</dbReference>
<feature type="region of interest" description="Disordered" evidence="1">
    <location>
        <begin position="730"/>
        <end position="754"/>
    </location>
</feature>
<feature type="compositionally biased region" description="Basic and acidic residues" evidence="1">
    <location>
        <begin position="535"/>
        <end position="558"/>
    </location>
</feature>
<dbReference type="GO" id="GO:0016887">
    <property type="term" value="F:ATP hydrolysis activity"/>
    <property type="evidence" value="ECO:0007669"/>
    <property type="project" value="InterPro"/>
</dbReference>
<dbReference type="Ensembl" id="ENSPCET00000003147.1">
    <property type="protein sequence ID" value="ENSPCEP00000003041.1"/>
    <property type="gene ID" value="ENSPCEG00000002442.1"/>
</dbReference>